<dbReference type="AlphaFoldDB" id="A0A318KL53"/>
<evidence type="ECO:0000313" key="10">
    <source>
        <dbReference type="EMBL" id="PXX62343.1"/>
    </source>
</evidence>
<protein>
    <submittedName>
        <fullName evidence="10">RND superfamily putative drug exporter</fullName>
    </submittedName>
</protein>
<keyword evidence="11" id="KW-1185">Reference proteome</keyword>
<dbReference type="PANTHER" id="PTHR33406">
    <property type="entry name" value="MEMBRANE PROTEIN MJ1562-RELATED"/>
    <property type="match status" value="1"/>
</dbReference>
<dbReference type="Gene3D" id="1.20.1640.10">
    <property type="entry name" value="Multidrug efflux transporter AcrB transmembrane domain"/>
    <property type="match status" value="2"/>
</dbReference>
<feature type="domain" description="SSD" evidence="9">
    <location>
        <begin position="531"/>
        <end position="659"/>
    </location>
</feature>
<feature type="region of interest" description="Disordered" evidence="7">
    <location>
        <begin position="670"/>
        <end position="690"/>
    </location>
</feature>
<gene>
    <name evidence="10" type="ORF">DFR70_107211</name>
</gene>
<comment type="subcellular location">
    <subcellularLocation>
        <location evidence="1">Cell membrane</location>
        <topology evidence="1">Multi-pass membrane protein</topology>
    </subcellularLocation>
</comment>
<keyword evidence="6 8" id="KW-0472">Membrane</keyword>
<keyword evidence="5 8" id="KW-1133">Transmembrane helix</keyword>
<feature type="transmembrane region" description="Helical" evidence="8">
    <location>
        <begin position="193"/>
        <end position="214"/>
    </location>
</feature>
<feature type="transmembrane region" description="Helical" evidence="8">
    <location>
        <begin position="269"/>
        <end position="290"/>
    </location>
</feature>
<proteinExistence type="inferred from homology"/>
<sequence>MMGMRTRALIVLGLWVVALLALVPLAGRLDGVKTDRMVEYLPASAESTAAAELAATLPGGNTNLFVVAYFRPGGLTDADRAAAGRQFSALTAEFTPGIDPSAEPPTLARDGTTALYSLEVDESRGEPGEYLKDLRKIVADHPDGLAVRVTGPAALQADFEGSFDGVDTQLLLVTVVVVATLLLLTYRSPLLWLVPLISVAVADIASMAAVYGLVRAFDITVSDQSSAILTILAFGVGTDYALLLVARYREELHQHSAPGAAMLAAMRRAAPAIIASAATVTAGLLCLLVADMNSTAGLGPVGAAAIVGTLAVMLTFFPAVLVLCGRWVFWPRIPHLNAATAKRSGLWERVGRAISRRPAVASVVSVGVLAVLTFGLFGDTGSLAQTDRFVTAPESVTGQKLIGEHFPERGGLPLSILARNEFRAEVLRAVRSDPGIGFAEEGRSGPEYAELTAIPLDPPDSAGEYATIERLRDTLPKIGAGTLVGGASAMNLDVDTASARDDRTVLALVLLVVTAILGLLLRSIVAPIGLVLTVLLSFGSAFGASVFVFEHVFGFHGLEPSLMVMTFLFLVALGVDYNIFLMSRAREEASRHGTRAGMLRSLSVTGGVITSAGVVLAATFAVLMTLPLVAMVQVGFTVAFGVLLDTLLVRSVLVPALTVLVGDRIWWPSKPARPERDSADAEREPEPAPA</sequence>
<feature type="transmembrane region" description="Helical" evidence="8">
    <location>
        <begin position="302"/>
        <end position="324"/>
    </location>
</feature>
<dbReference type="Pfam" id="PF03176">
    <property type="entry name" value="MMPL"/>
    <property type="match status" value="2"/>
</dbReference>
<feature type="transmembrane region" description="Helical" evidence="8">
    <location>
        <begin position="602"/>
        <end position="626"/>
    </location>
</feature>
<dbReference type="EMBL" id="QJKF01000007">
    <property type="protein sequence ID" value="PXX62343.1"/>
    <property type="molecule type" value="Genomic_DNA"/>
</dbReference>
<feature type="transmembrane region" description="Helical" evidence="8">
    <location>
        <begin position="561"/>
        <end position="581"/>
    </location>
</feature>
<dbReference type="InterPro" id="IPR050545">
    <property type="entry name" value="Mycobact_MmpL"/>
</dbReference>
<feature type="compositionally biased region" description="Basic and acidic residues" evidence="7">
    <location>
        <begin position="672"/>
        <end position="690"/>
    </location>
</feature>
<evidence type="ECO:0000256" key="6">
    <source>
        <dbReference type="ARBA" id="ARBA00023136"/>
    </source>
</evidence>
<dbReference type="InterPro" id="IPR004869">
    <property type="entry name" value="MMPL_dom"/>
</dbReference>
<evidence type="ECO:0000256" key="4">
    <source>
        <dbReference type="ARBA" id="ARBA00022692"/>
    </source>
</evidence>
<feature type="transmembrane region" description="Helical" evidence="8">
    <location>
        <begin position="504"/>
        <end position="521"/>
    </location>
</feature>
<comment type="caution">
    <text evidence="10">The sequence shown here is derived from an EMBL/GenBank/DDBJ whole genome shotgun (WGS) entry which is preliminary data.</text>
</comment>
<dbReference type="OrthoDB" id="2365435at2"/>
<feature type="transmembrane region" description="Helical" evidence="8">
    <location>
        <begin position="528"/>
        <end position="549"/>
    </location>
</feature>
<feature type="domain" description="SSD" evidence="9">
    <location>
        <begin position="204"/>
        <end position="323"/>
    </location>
</feature>
<dbReference type="SUPFAM" id="SSF82866">
    <property type="entry name" value="Multidrug efflux transporter AcrB transmembrane domain"/>
    <property type="match status" value="2"/>
</dbReference>
<evidence type="ECO:0000256" key="5">
    <source>
        <dbReference type="ARBA" id="ARBA00022989"/>
    </source>
</evidence>
<feature type="transmembrane region" description="Helical" evidence="8">
    <location>
        <begin position="638"/>
        <end position="661"/>
    </location>
</feature>
<evidence type="ECO:0000256" key="2">
    <source>
        <dbReference type="ARBA" id="ARBA00010157"/>
    </source>
</evidence>
<evidence type="ECO:0000256" key="3">
    <source>
        <dbReference type="ARBA" id="ARBA00022475"/>
    </source>
</evidence>
<dbReference type="GO" id="GO:0005886">
    <property type="term" value="C:plasma membrane"/>
    <property type="evidence" value="ECO:0007669"/>
    <property type="project" value="UniProtKB-SubCell"/>
</dbReference>
<name>A0A318KL53_9NOCA</name>
<keyword evidence="4 8" id="KW-0812">Transmembrane</keyword>
<comment type="similarity">
    <text evidence="2">Belongs to the resistance-nodulation-cell division (RND) (TC 2.A.6) family. MmpL subfamily.</text>
</comment>
<evidence type="ECO:0000313" key="11">
    <source>
        <dbReference type="Proteomes" id="UP000247569"/>
    </source>
</evidence>
<feature type="transmembrane region" description="Helical" evidence="8">
    <location>
        <begin position="359"/>
        <end position="378"/>
    </location>
</feature>
<dbReference type="PANTHER" id="PTHR33406:SF6">
    <property type="entry name" value="MEMBRANE PROTEIN YDGH-RELATED"/>
    <property type="match status" value="1"/>
</dbReference>
<dbReference type="Proteomes" id="UP000247569">
    <property type="component" value="Unassembled WGS sequence"/>
</dbReference>
<organism evidence="10 11">
    <name type="scientific">Nocardia tenerifensis</name>
    <dbReference type="NCBI Taxonomy" id="228006"/>
    <lineage>
        <taxon>Bacteria</taxon>
        <taxon>Bacillati</taxon>
        <taxon>Actinomycetota</taxon>
        <taxon>Actinomycetes</taxon>
        <taxon>Mycobacteriales</taxon>
        <taxon>Nocardiaceae</taxon>
        <taxon>Nocardia</taxon>
    </lineage>
</organism>
<reference evidence="10 11" key="1">
    <citation type="submission" date="2018-05" db="EMBL/GenBank/DDBJ databases">
        <title>Genomic Encyclopedia of Type Strains, Phase IV (KMG-IV): sequencing the most valuable type-strain genomes for metagenomic binning, comparative biology and taxonomic classification.</title>
        <authorList>
            <person name="Goeker M."/>
        </authorList>
    </citation>
    <scope>NUCLEOTIDE SEQUENCE [LARGE SCALE GENOMIC DNA]</scope>
    <source>
        <strain evidence="10 11">DSM 44704</strain>
    </source>
</reference>
<keyword evidence="3" id="KW-1003">Cell membrane</keyword>
<feature type="transmembrane region" description="Helical" evidence="8">
    <location>
        <begin position="226"/>
        <end position="248"/>
    </location>
</feature>
<dbReference type="PROSITE" id="PS50156">
    <property type="entry name" value="SSD"/>
    <property type="match status" value="2"/>
</dbReference>
<evidence type="ECO:0000256" key="7">
    <source>
        <dbReference type="SAM" id="MobiDB-lite"/>
    </source>
</evidence>
<feature type="transmembrane region" description="Helical" evidence="8">
    <location>
        <begin position="168"/>
        <end position="186"/>
    </location>
</feature>
<dbReference type="InterPro" id="IPR000731">
    <property type="entry name" value="SSD"/>
</dbReference>
<evidence type="ECO:0000256" key="8">
    <source>
        <dbReference type="SAM" id="Phobius"/>
    </source>
</evidence>
<evidence type="ECO:0000259" key="9">
    <source>
        <dbReference type="PROSITE" id="PS50156"/>
    </source>
</evidence>
<evidence type="ECO:0000256" key="1">
    <source>
        <dbReference type="ARBA" id="ARBA00004651"/>
    </source>
</evidence>
<accession>A0A318KL53</accession>